<evidence type="ECO:0000256" key="4">
    <source>
        <dbReference type="PROSITE-ProRule" id="PRU00169"/>
    </source>
</evidence>
<gene>
    <name evidence="7" type="ORF">BX592_12486</name>
</gene>
<organism evidence="7 8">
    <name type="scientific">Paraburkholderia rhizosphaerae</name>
    <dbReference type="NCBI Taxonomy" id="480658"/>
    <lineage>
        <taxon>Bacteria</taxon>
        <taxon>Pseudomonadati</taxon>
        <taxon>Pseudomonadota</taxon>
        <taxon>Betaproteobacteria</taxon>
        <taxon>Burkholderiales</taxon>
        <taxon>Burkholderiaceae</taxon>
        <taxon>Paraburkholderia</taxon>
    </lineage>
</organism>
<keyword evidence="1" id="KW-0805">Transcription regulation</keyword>
<evidence type="ECO:0000256" key="1">
    <source>
        <dbReference type="ARBA" id="ARBA00023015"/>
    </source>
</evidence>
<dbReference type="EMBL" id="SORE01000024">
    <property type="protein sequence ID" value="TDY40573.1"/>
    <property type="molecule type" value="Genomic_DNA"/>
</dbReference>
<dbReference type="InterPro" id="IPR036388">
    <property type="entry name" value="WH-like_DNA-bd_sf"/>
</dbReference>
<dbReference type="Proteomes" id="UP000295509">
    <property type="component" value="Unassembled WGS sequence"/>
</dbReference>
<evidence type="ECO:0000256" key="3">
    <source>
        <dbReference type="ARBA" id="ARBA00023163"/>
    </source>
</evidence>
<dbReference type="SMART" id="SM00448">
    <property type="entry name" value="REC"/>
    <property type="match status" value="1"/>
</dbReference>
<dbReference type="PANTHER" id="PTHR44688">
    <property type="entry name" value="DNA-BINDING TRANSCRIPTIONAL ACTIVATOR DEVR_DOSR"/>
    <property type="match status" value="1"/>
</dbReference>
<dbReference type="InterPro" id="IPR000792">
    <property type="entry name" value="Tscrpt_reg_LuxR_C"/>
</dbReference>
<evidence type="ECO:0000259" key="6">
    <source>
        <dbReference type="PROSITE" id="PS50110"/>
    </source>
</evidence>
<reference evidence="7 8" key="1">
    <citation type="submission" date="2019-03" db="EMBL/GenBank/DDBJ databases">
        <title>Genomic Encyclopedia of Type Strains, Phase III (KMG-III): the genomes of soil and plant-associated and newly described type strains.</title>
        <authorList>
            <person name="Whitman W."/>
        </authorList>
    </citation>
    <scope>NUCLEOTIDE SEQUENCE [LARGE SCALE GENOMIC DNA]</scope>
    <source>
        <strain evidence="7 8">LMG 29544</strain>
    </source>
</reference>
<evidence type="ECO:0000256" key="2">
    <source>
        <dbReference type="ARBA" id="ARBA00023125"/>
    </source>
</evidence>
<dbReference type="Gene3D" id="3.40.50.2300">
    <property type="match status" value="1"/>
</dbReference>
<dbReference type="Pfam" id="PF00196">
    <property type="entry name" value="GerE"/>
    <property type="match status" value="1"/>
</dbReference>
<keyword evidence="2" id="KW-0238">DNA-binding</keyword>
<dbReference type="OrthoDB" id="9802186at2"/>
<dbReference type="PANTHER" id="PTHR44688:SF16">
    <property type="entry name" value="DNA-BINDING TRANSCRIPTIONAL ACTIVATOR DEVR_DOSR"/>
    <property type="match status" value="1"/>
</dbReference>
<keyword evidence="8" id="KW-1185">Reference proteome</keyword>
<feature type="domain" description="HTH luxR-type" evidence="5">
    <location>
        <begin position="151"/>
        <end position="216"/>
    </location>
</feature>
<dbReference type="PRINTS" id="PR00038">
    <property type="entry name" value="HTHLUXR"/>
</dbReference>
<feature type="domain" description="Response regulatory" evidence="6">
    <location>
        <begin position="15"/>
        <end position="135"/>
    </location>
</feature>
<dbReference type="GO" id="GO:0003677">
    <property type="term" value="F:DNA binding"/>
    <property type="evidence" value="ECO:0007669"/>
    <property type="project" value="UniProtKB-KW"/>
</dbReference>
<sequence>MQTSNWNEPKTRRPMVFVADDDPQTREAIASLLKSIGVETQLFSRANDLLVRLEELTPDSADFPNCLILDVRMPAMGGLEAQTRLAQAKVQIPIIFVSAYGDVIMSVHAMKAGAYDFLPKPFRGQTLLDTVLSALAHDQRSRGLDRFRRELSDRYASLTARERAILRLIGRGLLNKQIAWELGVSEITVKVNRAQLMRKMKAHSVAELIKMEDRLSFKEPHSELSVDQVGQGELPR</sequence>
<dbReference type="InterPro" id="IPR011006">
    <property type="entry name" value="CheY-like_superfamily"/>
</dbReference>
<dbReference type="GO" id="GO:0006355">
    <property type="term" value="P:regulation of DNA-templated transcription"/>
    <property type="evidence" value="ECO:0007669"/>
    <property type="project" value="InterPro"/>
</dbReference>
<dbReference type="InterPro" id="IPR001789">
    <property type="entry name" value="Sig_transdc_resp-reg_receiver"/>
</dbReference>
<proteinExistence type="predicted"/>
<dbReference type="PROSITE" id="PS50110">
    <property type="entry name" value="RESPONSE_REGULATORY"/>
    <property type="match status" value="1"/>
</dbReference>
<dbReference type="AlphaFoldDB" id="A0A4R8LC96"/>
<dbReference type="Pfam" id="PF00072">
    <property type="entry name" value="Response_reg"/>
    <property type="match status" value="1"/>
</dbReference>
<dbReference type="SMART" id="SM00421">
    <property type="entry name" value="HTH_LUXR"/>
    <property type="match status" value="1"/>
</dbReference>
<dbReference type="PROSITE" id="PS50043">
    <property type="entry name" value="HTH_LUXR_2"/>
    <property type="match status" value="1"/>
</dbReference>
<dbReference type="CDD" id="cd06170">
    <property type="entry name" value="LuxR_C_like"/>
    <property type="match status" value="1"/>
</dbReference>
<evidence type="ECO:0000313" key="7">
    <source>
        <dbReference type="EMBL" id="TDY40573.1"/>
    </source>
</evidence>
<protein>
    <submittedName>
        <fullName evidence="7">FixJ family two-component response regulator</fullName>
    </submittedName>
</protein>
<feature type="modified residue" description="4-aspartylphosphate" evidence="4">
    <location>
        <position position="70"/>
    </location>
</feature>
<comment type="caution">
    <text evidence="7">The sequence shown here is derived from an EMBL/GenBank/DDBJ whole genome shotgun (WGS) entry which is preliminary data.</text>
</comment>
<evidence type="ECO:0000313" key="8">
    <source>
        <dbReference type="Proteomes" id="UP000295509"/>
    </source>
</evidence>
<evidence type="ECO:0000259" key="5">
    <source>
        <dbReference type="PROSITE" id="PS50043"/>
    </source>
</evidence>
<dbReference type="Gene3D" id="1.10.10.10">
    <property type="entry name" value="Winged helix-like DNA-binding domain superfamily/Winged helix DNA-binding domain"/>
    <property type="match status" value="1"/>
</dbReference>
<keyword evidence="4" id="KW-0597">Phosphoprotein</keyword>
<accession>A0A4R8LC96</accession>
<dbReference type="SUPFAM" id="SSF52172">
    <property type="entry name" value="CheY-like"/>
    <property type="match status" value="1"/>
</dbReference>
<name>A0A4R8LC96_9BURK</name>
<dbReference type="RefSeq" id="WP_134196164.1">
    <property type="nucleotide sequence ID" value="NZ_JBHLUW010000036.1"/>
</dbReference>
<dbReference type="GO" id="GO:0000160">
    <property type="term" value="P:phosphorelay signal transduction system"/>
    <property type="evidence" value="ECO:0007669"/>
    <property type="project" value="InterPro"/>
</dbReference>
<keyword evidence="3" id="KW-0804">Transcription</keyword>